<dbReference type="GeneID" id="102807809"/>
<evidence type="ECO:0000313" key="1">
    <source>
        <dbReference type="Proteomes" id="UP000694865"/>
    </source>
</evidence>
<evidence type="ECO:0000313" key="2">
    <source>
        <dbReference type="RefSeq" id="XP_006821277.1"/>
    </source>
</evidence>
<dbReference type="PANTHER" id="PTHR47331">
    <property type="entry name" value="PHD-TYPE DOMAIN-CONTAINING PROTEIN"/>
    <property type="match status" value="1"/>
</dbReference>
<keyword evidence="1" id="KW-1185">Reference proteome</keyword>
<accession>A0ABM0MMN6</accession>
<proteinExistence type="predicted"/>
<name>A0ABM0MMN6_SACKO</name>
<dbReference type="PANTHER" id="PTHR47331:SF5">
    <property type="entry name" value="RIBONUCLEASE H"/>
    <property type="match status" value="1"/>
</dbReference>
<dbReference type="InterPro" id="IPR008042">
    <property type="entry name" value="Retrotrans_Pao"/>
</dbReference>
<dbReference type="Proteomes" id="UP000694865">
    <property type="component" value="Unplaced"/>
</dbReference>
<reference evidence="2" key="1">
    <citation type="submission" date="2025-08" db="UniProtKB">
        <authorList>
            <consortium name="RefSeq"/>
        </authorList>
    </citation>
    <scope>IDENTIFICATION</scope>
    <source>
        <tissue evidence="2">Testes</tissue>
    </source>
</reference>
<gene>
    <name evidence="2" type="primary">LOC102807809</name>
</gene>
<sequence>MCKKGMEWDEPLPDNLSTKWESWLSEIPKLADLKIRRCYKPEGFEDLKKVELHHFSDASLTGYGQCSYLRLVDVHSNIHCSLVLGKARVTPLKPVTVPRLELQAAVTSIKVSNFLNKELDYENIENFYWTDSKVVLGYIGNDARRFHIYVANRIQRIKDASVAEQWHYIPSAENPARSCHPVA</sequence>
<protein>
    <submittedName>
        <fullName evidence="2">Uncharacterized protein LOC102807809</fullName>
    </submittedName>
</protein>
<dbReference type="Pfam" id="PF05380">
    <property type="entry name" value="Peptidase_A17"/>
    <property type="match status" value="1"/>
</dbReference>
<dbReference type="RefSeq" id="XP_006821277.1">
    <property type="nucleotide sequence ID" value="XM_006821214.1"/>
</dbReference>
<organism evidence="1 2">
    <name type="scientific">Saccoglossus kowalevskii</name>
    <name type="common">Acorn worm</name>
    <dbReference type="NCBI Taxonomy" id="10224"/>
    <lineage>
        <taxon>Eukaryota</taxon>
        <taxon>Metazoa</taxon>
        <taxon>Hemichordata</taxon>
        <taxon>Enteropneusta</taxon>
        <taxon>Harrimaniidae</taxon>
        <taxon>Saccoglossus</taxon>
    </lineage>
</organism>